<accession>A0A7G7W3G5</accession>
<protein>
    <submittedName>
        <fullName evidence="4">Alpha/beta hydrolase</fullName>
    </submittedName>
</protein>
<dbReference type="InterPro" id="IPR000073">
    <property type="entry name" value="AB_hydrolase_1"/>
</dbReference>
<dbReference type="RefSeq" id="WP_185886839.1">
    <property type="nucleotide sequence ID" value="NZ_CP060202.1"/>
</dbReference>
<dbReference type="Gene3D" id="3.40.50.1820">
    <property type="entry name" value="alpha/beta hydrolase"/>
    <property type="match status" value="1"/>
</dbReference>
<keyword evidence="5" id="KW-1185">Reference proteome</keyword>
<name>A0A7G7W3G5_9BACT</name>
<reference evidence="4 5" key="1">
    <citation type="submission" date="2020-08" db="EMBL/GenBank/DDBJ databases">
        <title>Hymenobacter sp. S2-20-2 genome sequencing.</title>
        <authorList>
            <person name="Jin L."/>
        </authorList>
    </citation>
    <scope>NUCLEOTIDE SEQUENCE [LARGE SCALE GENOMIC DNA]</scope>
    <source>
        <strain evidence="4 5">S2-20-2</strain>
    </source>
</reference>
<dbReference type="EMBL" id="CP060202">
    <property type="protein sequence ID" value="QNH60908.1"/>
    <property type="molecule type" value="Genomic_DNA"/>
</dbReference>
<keyword evidence="2 4" id="KW-0378">Hydrolase</keyword>
<dbReference type="Proteomes" id="UP000515489">
    <property type="component" value="Chromosome"/>
</dbReference>
<dbReference type="InterPro" id="IPR029058">
    <property type="entry name" value="AB_hydrolase_fold"/>
</dbReference>
<dbReference type="GO" id="GO:0008233">
    <property type="term" value="F:peptidase activity"/>
    <property type="evidence" value="ECO:0007669"/>
    <property type="project" value="InterPro"/>
</dbReference>
<evidence type="ECO:0000256" key="2">
    <source>
        <dbReference type="ARBA" id="ARBA00022801"/>
    </source>
</evidence>
<evidence type="ECO:0000313" key="4">
    <source>
        <dbReference type="EMBL" id="QNH60908.1"/>
    </source>
</evidence>
<comment type="similarity">
    <text evidence="1">Belongs to the peptidase S33 family.</text>
</comment>
<dbReference type="PRINTS" id="PR00111">
    <property type="entry name" value="ABHYDROLASE"/>
</dbReference>
<dbReference type="PANTHER" id="PTHR43194">
    <property type="entry name" value="HYDROLASE ALPHA/BETA FOLD FAMILY"/>
    <property type="match status" value="1"/>
</dbReference>
<evidence type="ECO:0000313" key="5">
    <source>
        <dbReference type="Proteomes" id="UP000515489"/>
    </source>
</evidence>
<sequence length="324" mass="36271">MSILTFLPRLIPAVGLGVVLAACRSEHSYQQLPPSEQMITVRDEVKVAVKVAGQGYPCLYVHGGPGQDYLSFEQLGGNRLEQCLTMIYMDQRGSGHSQNAANYHLDRLVEDIEEVRQQLGAQKIYLLSHSFGGILAVNYARKYPQRVAGLILANSTLHFFNNAFFKDQTTAGYRLLGVDTVLTTTSRPRLVHAWNEVRQQLSQRRLTYRLLADSISTIARMDSVEGSYSRTPDFGTQVIRPLLDSTLVNPYPEYVADYTALTAQIHVPTLVITGTRDYAVGVQHYKSFQFPQQQTVVLPGSHLLYYENNTAFVRTVCSFVSSVN</sequence>
<dbReference type="AlphaFoldDB" id="A0A7G7W3G5"/>
<dbReference type="InterPro" id="IPR002410">
    <property type="entry name" value="Peptidase_S33"/>
</dbReference>
<dbReference type="InterPro" id="IPR050228">
    <property type="entry name" value="Carboxylesterase_BioH"/>
</dbReference>
<organism evidence="4 5">
    <name type="scientific">Hymenobacter sediminicola</name>
    <dbReference type="NCBI Taxonomy" id="2761579"/>
    <lineage>
        <taxon>Bacteria</taxon>
        <taxon>Pseudomonadati</taxon>
        <taxon>Bacteroidota</taxon>
        <taxon>Cytophagia</taxon>
        <taxon>Cytophagales</taxon>
        <taxon>Hymenobacteraceae</taxon>
        <taxon>Hymenobacter</taxon>
    </lineage>
</organism>
<proteinExistence type="inferred from homology"/>
<gene>
    <name evidence="4" type="ORF">H4317_12015</name>
</gene>
<dbReference type="PRINTS" id="PR00793">
    <property type="entry name" value="PROAMNOPTASE"/>
</dbReference>
<dbReference type="KEGG" id="hsk:H4317_12015"/>
<dbReference type="Pfam" id="PF00561">
    <property type="entry name" value="Abhydrolase_1"/>
    <property type="match status" value="1"/>
</dbReference>
<dbReference type="GO" id="GO:0006508">
    <property type="term" value="P:proteolysis"/>
    <property type="evidence" value="ECO:0007669"/>
    <property type="project" value="InterPro"/>
</dbReference>
<evidence type="ECO:0000259" key="3">
    <source>
        <dbReference type="Pfam" id="PF00561"/>
    </source>
</evidence>
<feature type="domain" description="AB hydrolase-1" evidence="3">
    <location>
        <begin position="59"/>
        <end position="308"/>
    </location>
</feature>
<evidence type="ECO:0000256" key="1">
    <source>
        <dbReference type="ARBA" id="ARBA00010088"/>
    </source>
</evidence>
<dbReference type="PANTHER" id="PTHR43194:SF2">
    <property type="entry name" value="PEROXISOMAL MEMBRANE PROTEIN LPX1"/>
    <property type="match status" value="1"/>
</dbReference>
<dbReference type="SUPFAM" id="SSF53474">
    <property type="entry name" value="alpha/beta-Hydrolases"/>
    <property type="match status" value="1"/>
</dbReference>